<name>A0A8T5YNI1_ECOLX</name>
<accession>A0A8T5YNI1</accession>
<proteinExistence type="predicted"/>
<dbReference type="EMBL" id="WTML01000714">
    <property type="protein sequence ID" value="MWL01674.1"/>
    <property type="molecule type" value="Genomic_DNA"/>
</dbReference>
<evidence type="ECO:0000256" key="1">
    <source>
        <dbReference type="SAM" id="MobiDB-lite"/>
    </source>
</evidence>
<feature type="region of interest" description="Disordered" evidence="1">
    <location>
        <begin position="1"/>
        <end position="24"/>
    </location>
</feature>
<feature type="non-terminal residue" evidence="2">
    <location>
        <position position="125"/>
    </location>
</feature>
<dbReference type="Proteomes" id="UP000462271">
    <property type="component" value="Unassembled WGS sequence"/>
</dbReference>
<organism evidence="2 3">
    <name type="scientific">Escherichia coli</name>
    <dbReference type="NCBI Taxonomy" id="562"/>
    <lineage>
        <taxon>Bacteria</taxon>
        <taxon>Pseudomonadati</taxon>
        <taxon>Pseudomonadota</taxon>
        <taxon>Gammaproteobacteria</taxon>
        <taxon>Enterobacterales</taxon>
        <taxon>Enterobacteriaceae</taxon>
        <taxon>Escherichia</taxon>
    </lineage>
</organism>
<feature type="compositionally biased region" description="Polar residues" evidence="1">
    <location>
        <begin position="9"/>
        <end position="24"/>
    </location>
</feature>
<evidence type="ECO:0000313" key="2">
    <source>
        <dbReference type="EMBL" id="MWL01674.1"/>
    </source>
</evidence>
<comment type="caution">
    <text evidence="2">The sequence shown here is derived from an EMBL/GenBank/DDBJ whole genome shotgun (WGS) entry which is preliminary data.</text>
</comment>
<reference evidence="2 3" key="1">
    <citation type="submission" date="2019-12" db="EMBL/GenBank/DDBJ databases">
        <title>Enteriobacteria Tanzani isolates_10432.</title>
        <authorList>
            <person name="Subbiah M."/>
            <person name="Call D."/>
        </authorList>
    </citation>
    <scope>NUCLEOTIDE SEQUENCE [LARGE SCALE GENOMIC DNA]</scope>
    <source>
        <strain evidence="2 3">10432wG8</strain>
    </source>
</reference>
<protein>
    <submittedName>
        <fullName evidence="2">Presumed portal vertex protein</fullName>
    </submittedName>
</protein>
<gene>
    <name evidence="2" type="ORF">GQM21_31970</name>
</gene>
<sequence>MGKSKKNRAASTNQIQHTSQTTAEAFSFGDPVPVLDRRELLDYVERVQTDRWYEPPVSFDGLARTFRAAVHHSSPIAVKCNILTSTYIPHPLLSQQAFSRFVQDYLVFGNAYLEKRTNRFGEVIA</sequence>
<dbReference type="AlphaFoldDB" id="A0A8T5YNI1"/>
<evidence type="ECO:0000313" key="3">
    <source>
        <dbReference type="Proteomes" id="UP000462271"/>
    </source>
</evidence>